<comment type="function">
    <text evidence="7">Part of the tripartite ATP-independent periplasmic (TRAP) transport system.</text>
</comment>
<keyword evidence="5 7" id="KW-1133">Transmembrane helix</keyword>
<dbReference type="PANTHER" id="PTHR33362:SF3">
    <property type="entry name" value="SIALIC ACID TRAP TRANSPORTER PERMEASE PROTEIN SIAT"/>
    <property type="match status" value="1"/>
</dbReference>
<proteinExistence type="inferred from homology"/>
<evidence type="ECO:0000313" key="9">
    <source>
        <dbReference type="EMBL" id="BBB29478.1"/>
    </source>
</evidence>
<accession>A0A7R6P915</accession>
<dbReference type="NCBIfam" id="TIGR00786">
    <property type="entry name" value="dctM"/>
    <property type="match status" value="1"/>
</dbReference>
<evidence type="ECO:0000256" key="2">
    <source>
        <dbReference type="ARBA" id="ARBA00022475"/>
    </source>
</evidence>
<feature type="transmembrane region" description="Helical" evidence="7">
    <location>
        <begin position="334"/>
        <end position="359"/>
    </location>
</feature>
<evidence type="ECO:0000259" key="8">
    <source>
        <dbReference type="Pfam" id="PF06808"/>
    </source>
</evidence>
<feature type="domain" description="TRAP C4-dicarboxylate transport system permease DctM subunit" evidence="8">
    <location>
        <begin position="11"/>
        <end position="437"/>
    </location>
</feature>
<keyword evidence="3 7" id="KW-0997">Cell inner membrane</keyword>
<dbReference type="Pfam" id="PF06808">
    <property type="entry name" value="DctM"/>
    <property type="match status" value="1"/>
</dbReference>
<organism evidence="9 10">
    <name type="scientific">Neptunomonas japonica JAMM 1380</name>
    <dbReference type="NCBI Taxonomy" id="1441457"/>
    <lineage>
        <taxon>Bacteria</taxon>
        <taxon>Pseudomonadati</taxon>
        <taxon>Pseudomonadota</taxon>
        <taxon>Gammaproteobacteria</taxon>
        <taxon>Oceanospirillales</taxon>
        <taxon>Oceanospirillaceae</taxon>
        <taxon>Neptunomonas</taxon>
    </lineage>
</organism>
<feature type="transmembrane region" description="Helical" evidence="7">
    <location>
        <begin position="292"/>
        <end position="314"/>
    </location>
</feature>
<feature type="transmembrane region" description="Helical" evidence="7">
    <location>
        <begin position="138"/>
        <end position="167"/>
    </location>
</feature>
<evidence type="ECO:0000256" key="4">
    <source>
        <dbReference type="ARBA" id="ARBA00022692"/>
    </source>
</evidence>
<reference evidence="9 10" key="1">
    <citation type="journal article" date="2008" name="Int. J. Syst. Evol. Microbiol.">
        <title>Neptunomonas japonica sp. nov., an Osedax japonicus symbiont-like bacterium isolated from sediment adjacent to sperm whale carcasses off Kagoshima, Japan.</title>
        <authorList>
            <person name="Miyazaki M."/>
            <person name="Nogi Y."/>
            <person name="Fujiwara Y."/>
            <person name="Kawato M."/>
            <person name="Kubokawa K."/>
            <person name="Horikoshi K."/>
        </authorList>
    </citation>
    <scope>NUCLEOTIDE SEQUENCE [LARGE SCALE GENOMIC DNA]</scope>
    <source>
        <strain evidence="9 10">JAMM 1380</strain>
    </source>
</reference>
<dbReference type="RefSeq" id="WP_201350096.1">
    <property type="nucleotide sequence ID" value="NZ_AP014546.1"/>
</dbReference>
<dbReference type="InterPro" id="IPR010656">
    <property type="entry name" value="DctM"/>
</dbReference>
<feature type="transmembrane region" description="Helical" evidence="7">
    <location>
        <begin position="187"/>
        <end position="211"/>
    </location>
</feature>
<feature type="transmembrane region" description="Helical" evidence="7">
    <location>
        <begin position="417"/>
        <end position="441"/>
    </location>
</feature>
<keyword evidence="6 7" id="KW-0472">Membrane</keyword>
<name>A0A7R6P915_9GAMM</name>
<evidence type="ECO:0000256" key="5">
    <source>
        <dbReference type="ARBA" id="ARBA00022989"/>
    </source>
</evidence>
<dbReference type="GO" id="GO:0022857">
    <property type="term" value="F:transmembrane transporter activity"/>
    <property type="evidence" value="ECO:0007669"/>
    <property type="project" value="UniProtKB-UniRule"/>
</dbReference>
<keyword evidence="7" id="KW-0813">Transport</keyword>
<feature type="transmembrane region" description="Helical" evidence="7">
    <location>
        <begin position="371"/>
        <end position="390"/>
    </location>
</feature>
<feature type="transmembrane region" description="Helical" evidence="7">
    <location>
        <begin position="6"/>
        <end position="39"/>
    </location>
</feature>
<protein>
    <recommendedName>
        <fullName evidence="7">TRAP transporter large permease protein</fullName>
    </recommendedName>
</protein>
<feature type="transmembrane region" description="Helical" evidence="7">
    <location>
        <begin position="232"/>
        <end position="255"/>
    </location>
</feature>
<feature type="transmembrane region" description="Helical" evidence="7">
    <location>
        <begin position="97"/>
        <end position="126"/>
    </location>
</feature>
<sequence length="447" mass="47363">MTETSIVLILFGSFLGLLILGAPVTVSLGVAALASFLYLDQNPIKFVQIAFTSVGSFPLMALPAFILAGALMEAAGISKRLVHLAESFAGPVTGGMSAAAVLACMFFGAISGSGPATTAAVGMLMIPAMVKRGYDKGYASAVTASSGGLGIVIPPSIPMVIFGISAIGMQVPAEAIAKHGEFQSVSITKLFVAGFIPGMVLAGALMTLNYFRCKKLGYKGTDEGWSLSQITGAFRTGFWSVMAPLVILGGIYSGFFTPTESAIVAIFYTLFVGFFIHKELKWKDLARCLETTTWLSGRVLLILFTATVFGRLLVENQIPAMVAESMLSVTENLYLIWILIIAFLLFVGMFMETLAAIMILTPVLLPVTYNLGIDPVHFGIVMVCSLSIGFSTPPLGENLFVASGISNISLEEVTAKALPFALVSAMAVILIAFVPDISLFLPRMFGY</sequence>
<keyword evidence="4 7" id="KW-0812">Transmembrane</keyword>
<dbReference type="InterPro" id="IPR004681">
    <property type="entry name" value="TRAP_DctM"/>
</dbReference>
<evidence type="ECO:0000256" key="6">
    <source>
        <dbReference type="ARBA" id="ARBA00023136"/>
    </source>
</evidence>
<keyword evidence="10" id="KW-1185">Reference proteome</keyword>
<evidence type="ECO:0000256" key="1">
    <source>
        <dbReference type="ARBA" id="ARBA00004429"/>
    </source>
</evidence>
<comment type="subcellular location">
    <subcellularLocation>
        <location evidence="1 7">Cell inner membrane</location>
        <topology evidence="1 7">Multi-pass membrane protein</topology>
    </subcellularLocation>
</comment>
<evidence type="ECO:0000256" key="3">
    <source>
        <dbReference type="ARBA" id="ARBA00022519"/>
    </source>
</evidence>
<dbReference type="KEGG" id="njp:NEJAP_1526"/>
<dbReference type="PIRSF" id="PIRSF006066">
    <property type="entry name" value="HI0050"/>
    <property type="match status" value="1"/>
</dbReference>
<gene>
    <name evidence="9" type="ORF">NEJAP_1526</name>
</gene>
<evidence type="ECO:0000256" key="7">
    <source>
        <dbReference type="RuleBase" id="RU369079"/>
    </source>
</evidence>
<dbReference type="AlphaFoldDB" id="A0A7R6P915"/>
<dbReference type="Proteomes" id="UP000595332">
    <property type="component" value="Chromosome"/>
</dbReference>
<feature type="transmembrane region" description="Helical" evidence="7">
    <location>
        <begin position="261"/>
        <end position="280"/>
    </location>
</feature>
<evidence type="ECO:0000313" key="10">
    <source>
        <dbReference type="Proteomes" id="UP000595332"/>
    </source>
</evidence>
<dbReference type="PANTHER" id="PTHR33362">
    <property type="entry name" value="SIALIC ACID TRAP TRANSPORTER PERMEASE PROTEIN SIAT-RELATED"/>
    <property type="match status" value="1"/>
</dbReference>
<dbReference type="GO" id="GO:0005886">
    <property type="term" value="C:plasma membrane"/>
    <property type="evidence" value="ECO:0007669"/>
    <property type="project" value="UniProtKB-SubCell"/>
</dbReference>
<comment type="similarity">
    <text evidence="7">Belongs to the TRAP transporter large permease family.</text>
</comment>
<dbReference type="EMBL" id="AP014546">
    <property type="protein sequence ID" value="BBB29478.1"/>
    <property type="molecule type" value="Genomic_DNA"/>
</dbReference>
<feature type="transmembrane region" description="Helical" evidence="7">
    <location>
        <begin position="51"/>
        <end position="77"/>
    </location>
</feature>
<comment type="subunit">
    <text evidence="7">The complex comprises the extracytoplasmic solute receptor protein and the two transmembrane proteins.</text>
</comment>
<keyword evidence="2" id="KW-1003">Cell membrane</keyword>